<evidence type="ECO:0000256" key="6">
    <source>
        <dbReference type="ARBA" id="ARBA00022989"/>
    </source>
</evidence>
<feature type="transmembrane region" description="Helical" evidence="8">
    <location>
        <begin position="194"/>
        <end position="225"/>
    </location>
</feature>
<dbReference type="AlphaFoldDB" id="A0A157T045"/>
<evidence type="ECO:0000256" key="8">
    <source>
        <dbReference type="RuleBase" id="RU362101"/>
    </source>
</evidence>
<dbReference type="EMBL" id="LT549890">
    <property type="protein sequence ID" value="SAI84823.1"/>
    <property type="molecule type" value="Genomic_DNA"/>
</dbReference>
<evidence type="ECO:0000313" key="10">
    <source>
        <dbReference type="Proteomes" id="UP000076770"/>
    </source>
</evidence>
<keyword evidence="6 8" id="KW-1133">Transmembrane helix</keyword>
<dbReference type="InterPro" id="IPR011541">
    <property type="entry name" value="Ni/Co_transpt_high_affinity"/>
</dbReference>
<dbReference type="GO" id="GO:0015099">
    <property type="term" value="F:nickel cation transmembrane transporter activity"/>
    <property type="evidence" value="ECO:0007669"/>
    <property type="project" value="UniProtKB-UniRule"/>
</dbReference>
<dbReference type="OrthoDB" id="11596at2157"/>
<dbReference type="RefSeq" id="WP_063492741.1">
    <property type="nucleotide sequence ID" value="NZ_LT549890.1"/>
</dbReference>
<keyword evidence="3 8" id="KW-0813">Transport</keyword>
<evidence type="ECO:0000256" key="1">
    <source>
        <dbReference type="ARBA" id="ARBA00004127"/>
    </source>
</evidence>
<feature type="transmembrane region" description="Helical" evidence="8">
    <location>
        <begin position="7"/>
        <end position="25"/>
    </location>
</feature>
<comment type="similarity">
    <text evidence="2 8">Belongs to the NiCoT transporter (TC 2.A.52) family.</text>
</comment>
<evidence type="ECO:0000256" key="5">
    <source>
        <dbReference type="ARBA" id="ARBA00022692"/>
    </source>
</evidence>
<evidence type="ECO:0000313" key="9">
    <source>
        <dbReference type="EMBL" id="SAI84823.1"/>
    </source>
</evidence>
<proteinExistence type="inferred from homology"/>
<reference evidence="10" key="1">
    <citation type="submission" date="2016-04" db="EMBL/GenBank/DDBJ databases">
        <authorList>
            <person name="Shah S.A."/>
            <person name="Garrett R.A."/>
        </authorList>
    </citation>
    <scope>NUCLEOTIDE SEQUENCE [LARGE SCALE GENOMIC DNA]</scope>
    <source>
        <strain evidence="10">ATCC 35091 / DSM 1616 / JCM 8930 / NBRC 15331 / P1</strain>
    </source>
</reference>
<evidence type="ECO:0000256" key="7">
    <source>
        <dbReference type="ARBA" id="ARBA00023136"/>
    </source>
</evidence>
<keyword evidence="7 8" id="KW-0472">Membrane</keyword>
<dbReference type="GO" id="GO:0005886">
    <property type="term" value="C:plasma membrane"/>
    <property type="evidence" value="ECO:0007669"/>
    <property type="project" value="UniProtKB-SubCell"/>
</dbReference>
<accession>A0A157T045</accession>
<feature type="transmembrane region" description="Helical" evidence="8">
    <location>
        <begin position="87"/>
        <end position="115"/>
    </location>
</feature>
<dbReference type="PANTHER" id="PTHR31611:SF0">
    <property type="entry name" value="HIGH-AFFINITY NICKEL TRANSPORT PROTEIN NIC1"/>
    <property type="match status" value="1"/>
</dbReference>
<comment type="subcellular location">
    <subcellularLocation>
        <location evidence="8">Cell membrane</location>
        <topology evidence="8">Multi-pass membrane protein</topology>
    </subcellularLocation>
    <subcellularLocation>
        <location evidence="1">Endomembrane system</location>
        <topology evidence="1">Multi-pass membrane protein</topology>
    </subcellularLocation>
</comment>
<dbReference type="PANTHER" id="PTHR31611">
    <property type="entry name" value="HIGH-AFFINITY NICKEL TRANSPORT PROTEIN NIC1"/>
    <property type="match status" value="1"/>
</dbReference>
<dbReference type="GO" id="GO:0012505">
    <property type="term" value="C:endomembrane system"/>
    <property type="evidence" value="ECO:0007669"/>
    <property type="project" value="UniProtKB-SubCell"/>
</dbReference>
<dbReference type="Pfam" id="PF03824">
    <property type="entry name" value="NicO"/>
    <property type="match status" value="1"/>
</dbReference>
<keyword evidence="4" id="KW-0533">Nickel</keyword>
<gene>
    <name evidence="9" type="ORF">SSOP1_1269</name>
</gene>
<dbReference type="Proteomes" id="UP000076770">
    <property type="component" value="Chromosome i"/>
</dbReference>
<name>A0A157T045_SACSO</name>
<feature type="transmembrane region" description="Helical" evidence="8">
    <location>
        <begin position="45"/>
        <end position="63"/>
    </location>
</feature>
<protein>
    <recommendedName>
        <fullName evidence="8">Nickel/cobalt efflux system</fullName>
    </recommendedName>
</protein>
<dbReference type="GeneID" id="27427539"/>
<dbReference type="PATRIC" id="fig|2287.9.peg.1288"/>
<evidence type="ECO:0000256" key="2">
    <source>
        <dbReference type="ARBA" id="ARBA00010892"/>
    </source>
</evidence>
<keyword evidence="5 8" id="KW-0812">Transmembrane</keyword>
<dbReference type="InterPro" id="IPR004688">
    <property type="entry name" value="Ni/Co_transpt"/>
</dbReference>
<organism evidence="9 10">
    <name type="scientific">Saccharolobus solfataricus</name>
    <name type="common">Sulfolobus solfataricus</name>
    <dbReference type="NCBI Taxonomy" id="2287"/>
    <lineage>
        <taxon>Archaea</taxon>
        <taxon>Thermoproteota</taxon>
        <taxon>Thermoprotei</taxon>
        <taxon>Sulfolobales</taxon>
        <taxon>Sulfolobaceae</taxon>
        <taxon>Saccharolobus</taxon>
    </lineage>
</organism>
<feature type="transmembrane region" description="Helical" evidence="8">
    <location>
        <begin position="271"/>
        <end position="297"/>
    </location>
</feature>
<feature type="transmembrane region" description="Helical" evidence="8">
    <location>
        <begin position="231"/>
        <end position="250"/>
    </location>
</feature>
<feature type="transmembrane region" description="Helical" evidence="8">
    <location>
        <begin position="317"/>
        <end position="341"/>
    </location>
</feature>
<sequence length="353" mass="40116">MNRNKYVIFYLLEAIITGLLFYWLFTTGRVVSNVKVSLEEEHIVGTFLTLGILSYLLGLRHAVDADHLAAIDNSIRKLIQEGKPPQFTGLFFSLGHSTIVILLSLGLIVSTRYIVSQLPFLEKLGSIIGTLVSGSFLYIIGFLNFLVLLEIYRLYKAYLKKREVDKGKLEEVLMQRGFMNKYFSKLFKIVNNQYYLYLIGLLFGLGFDTASETALLAISAAAAGIFLKVPLYTLLVFPFLFTVGMTLIDTTDGLFMNGAYGWAFTDPVRKLWYNLTMTLISIIVSYLVGTIELLGLVTSQFNLSGPFWDQVNFLSNIYWENIGFIIIGTFAITWLTSYLIYKSTLEKFTKKYR</sequence>
<evidence type="ECO:0000256" key="4">
    <source>
        <dbReference type="ARBA" id="ARBA00022596"/>
    </source>
</evidence>
<feature type="transmembrane region" description="Helical" evidence="8">
    <location>
        <begin position="127"/>
        <end position="152"/>
    </location>
</feature>
<evidence type="ECO:0000256" key="3">
    <source>
        <dbReference type="ARBA" id="ARBA00022448"/>
    </source>
</evidence>